<gene>
    <name evidence="4" type="ORF">CA982_07990</name>
</gene>
<dbReference type="EMBL" id="NGFO01000007">
    <property type="protein sequence ID" value="OUC79390.1"/>
    <property type="molecule type" value="Genomic_DNA"/>
</dbReference>
<dbReference type="PANTHER" id="PTHR44169:SF6">
    <property type="entry name" value="NADPH-DEPENDENT 1-ACYLDIHYDROXYACETONE PHOSPHATE REDUCTASE"/>
    <property type="match status" value="1"/>
</dbReference>
<sequence length="288" mass="30843">MPLPNRFLERASAPTVPSIRGASVRTAVVTGASSGIGRATAAALAAHDYRVIGTSRNSRSVVNPIPGVEYRDLDLASPESVRSFAHGLSEIDVDILVNNAGESQCGPLEELPIDALERLFRLNVLGHIELTQLILPAMRARRQGRVVFVGSMLASFPLAFRSSYVASKAALKGFATAARLELAPFGIHLTTVEPGSIDTGLSDRRTKYISDDSPYREAFTTTVGALDAKESQGISAERVARTIVHSATTPQPKPLYAVGSRAPLVFTARRLLPRRVIESVMAHSYGLG</sequence>
<dbReference type="AlphaFoldDB" id="A0A243QCD0"/>
<dbReference type="PRINTS" id="PR00081">
    <property type="entry name" value="GDHRDH"/>
</dbReference>
<dbReference type="PROSITE" id="PS00061">
    <property type="entry name" value="ADH_SHORT"/>
    <property type="match status" value="1"/>
</dbReference>
<protein>
    <submittedName>
        <fullName evidence="4">Short-chain dehydrogenase/reductase</fullName>
    </submittedName>
</protein>
<evidence type="ECO:0000256" key="2">
    <source>
        <dbReference type="ARBA" id="ARBA00023002"/>
    </source>
</evidence>
<comment type="similarity">
    <text evidence="1 3">Belongs to the short-chain dehydrogenases/reductases (SDR) family.</text>
</comment>
<keyword evidence="2" id="KW-0560">Oxidoreductase</keyword>
<name>A0A243QCD0_9ACTN</name>
<keyword evidence="5" id="KW-1185">Reference proteome</keyword>
<dbReference type="Gene3D" id="3.40.50.720">
    <property type="entry name" value="NAD(P)-binding Rossmann-like Domain"/>
    <property type="match status" value="1"/>
</dbReference>
<comment type="caution">
    <text evidence="4">The sequence shown here is derived from an EMBL/GenBank/DDBJ whole genome shotgun (WGS) entry which is preliminary data.</text>
</comment>
<dbReference type="InterPro" id="IPR036291">
    <property type="entry name" value="NAD(P)-bd_dom_sf"/>
</dbReference>
<reference evidence="4 5" key="1">
    <citation type="submission" date="2017-05" db="EMBL/GenBank/DDBJ databases">
        <title>Biotechnological potential of actinobacteria isolated from South African environments.</title>
        <authorList>
            <person name="Le Roes-Hill M."/>
            <person name="Prins A."/>
            <person name="Durrell K.A."/>
        </authorList>
    </citation>
    <scope>NUCLEOTIDE SEQUENCE [LARGE SCALE GENOMIC DNA]</scope>
    <source>
        <strain evidence="4">BS2</strain>
    </source>
</reference>
<dbReference type="PRINTS" id="PR00080">
    <property type="entry name" value="SDRFAMILY"/>
</dbReference>
<dbReference type="CDD" id="cd05374">
    <property type="entry name" value="17beta-HSD-like_SDR_c"/>
    <property type="match status" value="1"/>
</dbReference>
<dbReference type="SUPFAM" id="SSF51735">
    <property type="entry name" value="NAD(P)-binding Rossmann-fold domains"/>
    <property type="match status" value="1"/>
</dbReference>
<evidence type="ECO:0000313" key="5">
    <source>
        <dbReference type="Proteomes" id="UP000194632"/>
    </source>
</evidence>
<accession>A0A243QCD0</accession>
<dbReference type="Proteomes" id="UP000194632">
    <property type="component" value="Unassembled WGS sequence"/>
</dbReference>
<evidence type="ECO:0000313" key="4">
    <source>
        <dbReference type="EMBL" id="OUC79390.1"/>
    </source>
</evidence>
<evidence type="ECO:0000256" key="3">
    <source>
        <dbReference type="RuleBase" id="RU000363"/>
    </source>
</evidence>
<dbReference type="InterPro" id="IPR002347">
    <property type="entry name" value="SDR_fam"/>
</dbReference>
<dbReference type="Pfam" id="PF00106">
    <property type="entry name" value="adh_short"/>
    <property type="match status" value="1"/>
</dbReference>
<dbReference type="InterPro" id="IPR020904">
    <property type="entry name" value="Sc_DH/Rdtase_CS"/>
</dbReference>
<dbReference type="STRING" id="417102.CA982_07990"/>
<proteinExistence type="inferred from homology"/>
<dbReference type="GO" id="GO:0016491">
    <property type="term" value="F:oxidoreductase activity"/>
    <property type="evidence" value="ECO:0007669"/>
    <property type="project" value="UniProtKB-KW"/>
</dbReference>
<organism evidence="4 5">
    <name type="scientific">Gordonia lacunae</name>
    <dbReference type="NCBI Taxonomy" id="417102"/>
    <lineage>
        <taxon>Bacteria</taxon>
        <taxon>Bacillati</taxon>
        <taxon>Actinomycetota</taxon>
        <taxon>Actinomycetes</taxon>
        <taxon>Mycobacteriales</taxon>
        <taxon>Gordoniaceae</taxon>
        <taxon>Gordonia</taxon>
    </lineage>
</organism>
<dbReference type="OrthoDB" id="5242868at2"/>
<evidence type="ECO:0000256" key="1">
    <source>
        <dbReference type="ARBA" id="ARBA00006484"/>
    </source>
</evidence>
<dbReference type="PANTHER" id="PTHR44169">
    <property type="entry name" value="NADPH-DEPENDENT 1-ACYLDIHYDROXYACETONE PHOSPHATE REDUCTASE"/>
    <property type="match status" value="1"/>
</dbReference>